<organism evidence="2 3">
    <name type="scientific">Methylobacterium gnaphalii</name>
    <dbReference type="NCBI Taxonomy" id="1010610"/>
    <lineage>
        <taxon>Bacteria</taxon>
        <taxon>Pseudomonadati</taxon>
        <taxon>Pseudomonadota</taxon>
        <taxon>Alphaproteobacteria</taxon>
        <taxon>Hyphomicrobiales</taxon>
        <taxon>Methylobacteriaceae</taxon>
        <taxon>Methylobacterium</taxon>
    </lineage>
</organism>
<dbReference type="AlphaFoldDB" id="A0A512JMG6"/>
<keyword evidence="1" id="KW-1133">Transmembrane helix</keyword>
<comment type="caution">
    <text evidence="2">The sequence shown here is derived from an EMBL/GenBank/DDBJ whole genome shotgun (WGS) entry which is preliminary data.</text>
</comment>
<dbReference type="Proteomes" id="UP000321750">
    <property type="component" value="Unassembled WGS sequence"/>
</dbReference>
<gene>
    <name evidence="2" type="ORF">MGN01_28780</name>
</gene>
<name>A0A512JMG6_9HYPH</name>
<dbReference type="EMBL" id="BJZV01000015">
    <property type="protein sequence ID" value="GEP11033.1"/>
    <property type="molecule type" value="Genomic_DNA"/>
</dbReference>
<reference evidence="2 3" key="1">
    <citation type="submission" date="2019-07" db="EMBL/GenBank/DDBJ databases">
        <title>Whole genome shotgun sequence of Methylobacterium gnaphalii NBRC 107716.</title>
        <authorList>
            <person name="Hosoyama A."/>
            <person name="Uohara A."/>
            <person name="Ohji S."/>
            <person name="Ichikawa N."/>
        </authorList>
    </citation>
    <scope>NUCLEOTIDE SEQUENCE [LARGE SCALE GENOMIC DNA]</scope>
    <source>
        <strain evidence="2 3">NBRC 107716</strain>
    </source>
</reference>
<keyword evidence="3" id="KW-1185">Reference proteome</keyword>
<feature type="transmembrane region" description="Helical" evidence="1">
    <location>
        <begin position="35"/>
        <end position="56"/>
    </location>
</feature>
<dbReference type="RefSeq" id="WP_170245977.1">
    <property type="nucleotide sequence ID" value="NZ_BJZV01000015.1"/>
</dbReference>
<protein>
    <submittedName>
        <fullName evidence="2">Uncharacterized protein</fullName>
    </submittedName>
</protein>
<accession>A0A512JMG6</accession>
<evidence type="ECO:0000313" key="2">
    <source>
        <dbReference type="EMBL" id="GEP11033.1"/>
    </source>
</evidence>
<keyword evidence="1" id="KW-0812">Transmembrane</keyword>
<proteinExistence type="predicted"/>
<sequence>MKLVLADRQFRPRSKARTITTRYTAMASYDHNATLLAFGTLVCAGLLLSFCAVGLCG</sequence>
<keyword evidence="1" id="KW-0472">Membrane</keyword>
<evidence type="ECO:0000256" key="1">
    <source>
        <dbReference type="SAM" id="Phobius"/>
    </source>
</evidence>
<evidence type="ECO:0000313" key="3">
    <source>
        <dbReference type="Proteomes" id="UP000321750"/>
    </source>
</evidence>